<evidence type="ECO:0000313" key="4">
    <source>
        <dbReference type="Proteomes" id="UP001174936"/>
    </source>
</evidence>
<proteinExistence type="predicted"/>
<gene>
    <name evidence="3" type="ORF">B0T16DRAFT_491018</name>
</gene>
<protein>
    <submittedName>
        <fullName evidence="3">Trypsin-like cysteine/serine peptidase domain-containing protein</fullName>
    </submittedName>
</protein>
<feature type="region of interest" description="Disordered" evidence="1">
    <location>
        <begin position="1"/>
        <end position="23"/>
    </location>
</feature>
<feature type="domain" description="Peptidase S1" evidence="2">
    <location>
        <begin position="87"/>
        <end position="269"/>
    </location>
</feature>
<evidence type="ECO:0000259" key="2">
    <source>
        <dbReference type="Pfam" id="PF00089"/>
    </source>
</evidence>
<reference evidence="3" key="1">
    <citation type="submission" date="2023-06" db="EMBL/GenBank/DDBJ databases">
        <title>Genome-scale phylogeny and comparative genomics of the fungal order Sordariales.</title>
        <authorList>
            <consortium name="Lawrence Berkeley National Laboratory"/>
            <person name="Hensen N."/>
            <person name="Bonometti L."/>
            <person name="Westerberg I."/>
            <person name="Brannstrom I.O."/>
            <person name="Guillou S."/>
            <person name="Cros-Aarteil S."/>
            <person name="Calhoun S."/>
            <person name="Haridas S."/>
            <person name="Kuo A."/>
            <person name="Mondo S."/>
            <person name="Pangilinan J."/>
            <person name="Riley R."/>
            <person name="Labutti K."/>
            <person name="Andreopoulos B."/>
            <person name="Lipzen A."/>
            <person name="Chen C."/>
            <person name="Yanf M."/>
            <person name="Daum C."/>
            <person name="Ng V."/>
            <person name="Clum A."/>
            <person name="Steindorff A."/>
            <person name="Ohm R."/>
            <person name="Martin F."/>
            <person name="Silar P."/>
            <person name="Natvig D."/>
            <person name="Lalanne C."/>
            <person name="Gautier V."/>
            <person name="Ament-Velasquez S.L."/>
            <person name="Kruys A."/>
            <person name="Hutchinson M.I."/>
            <person name="Powell A.J."/>
            <person name="Barry K."/>
            <person name="Miller A.N."/>
            <person name="Grigoriev I.V."/>
            <person name="Debuchy R."/>
            <person name="Gladieux P."/>
            <person name="Thoren M.H."/>
            <person name="Johannesson H."/>
        </authorList>
    </citation>
    <scope>NUCLEOTIDE SEQUENCE</scope>
    <source>
        <strain evidence="3">SMH2532-1</strain>
    </source>
</reference>
<dbReference type="SUPFAM" id="SSF50494">
    <property type="entry name" value="Trypsin-like serine proteases"/>
    <property type="match status" value="1"/>
</dbReference>
<sequence length="296" mass="32261">MVHIVGSDFTDHSGGPGRARSFRPKGVLIAPKPDPGAPLFTDVRINQFQFPFVEPSTRHEVPKHQQMMEPYRMIGKVLFYDGERPGSCTGVMVGSDILLTAGHCINNKTQTWSLEFIPAYSAEDAEPWPLGKAHATQCKGVRPKGAPPEIDYGDIAVCQLNRHIGHEACYLRCLGHLDNQPYLNGTWYSVGYPNSYKQGNVPILESGLKVDSCEDMDGTNGYAKWLRTQPYVDEGWSGGPLLGLDGDGWFVLGVVASVVGVNGPGHYGNLFPTSSLHTGGPGVEALIQQLQINWGK</sequence>
<dbReference type="PROSITE" id="PS00134">
    <property type="entry name" value="TRYPSIN_HIS"/>
    <property type="match status" value="1"/>
</dbReference>
<keyword evidence="4" id="KW-1185">Reference proteome</keyword>
<dbReference type="GO" id="GO:0006508">
    <property type="term" value="P:proteolysis"/>
    <property type="evidence" value="ECO:0007669"/>
    <property type="project" value="InterPro"/>
</dbReference>
<dbReference type="InterPro" id="IPR001254">
    <property type="entry name" value="Trypsin_dom"/>
</dbReference>
<accession>A0AA40CSV6</accession>
<organism evidence="3 4">
    <name type="scientific">Cercophora newfieldiana</name>
    <dbReference type="NCBI Taxonomy" id="92897"/>
    <lineage>
        <taxon>Eukaryota</taxon>
        <taxon>Fungi</taxon>
        <taxon>Dikarya</taxon>
        <taxon>Ascomycota</taxon>
        <taxon>Pezizomycotina</taxon>
        <taxon>Sordariomycetes</taxon>
        <taxon>Sordariomycetidae</taxon>
        <taxon>Sordariales</taxon>
        <taxon>Lasiosphaeriaceae</taxon>
        <taxon>Cercophora</taxon>
    </lineage>
</organism>
<dbReference type="Pfam" id="PF00089">
    <property type="entry name" value="Trypsin"/>
    <property type="match status" value="1"/>
</dbReference>
<evidence type="ECO:0000256" key="1">
    <source>
        <dbReference type="SAM" id="MobiDB-lite"/>
    </source>
</evidence>
<comment type="caution">
    <text evidence="3">The sequence shown here is derived from an EMBL/GenBank/DDBJ whole genome shotgun (WGS) entry which is preliminary data.</text>
</comment>
<dbReference type="Gene3D" id="2.40.10.10">
    <property type="entry name" value="Trypsin-like serine proteases"/>
    <property type="match status" value="2"/>
</dbReference>
<dbReference type="Proteomes" id="UP001174936">
    <property type="component" value="Unassembled WGS sequence"/>
</dbReference>
<dbReference type="GO" id="GO:0004252">
    <property type="term" value="F:serine-type endopeptidase activity"/>
    <property type="evidence" value="ECO:0007669"/>
    <property type="project" value="InterPro"/>
</dbReference>
<dbReference type="AlphaFoldDB" id="A0AA40CSV6"/>
<name>A0AA40CSV6_9PEZI</name>
<dbReference type="InterPro" id="IPR018114">
    <property type="entry name" value="TRYPSIN_HIS"/>
</dbReference>
<dbReference type="InterPro" id="IPR009003">
    <property type="entry name" value="Peptidase_S1_PA"/>
</dbReference>
<dbReference type="EMBL" id="JAULSV010000003">
    <property type="protein sequence ID" value="KAK0648158.1"/>
    <property type="molecule type" value="Genomic_DNA"/>
</dbReference>
<dbReference type="InterPro" id="IPR043504">
    <property type="entry name" value="Peptidase_S1_PA_chymotrypsin"/>
</dbReference>
<evidence type="ECO:0000313" key="3">
    <source>
        <dbReference type="EMBL" id="KAK0648158.1"/>
    </source>
</evidence>